<organism evidence="3 4">
    <name type="scientific">Candidatus Colwellbacteria bacterium RIFCSPHIGHO2_12_FULL_44_17</name>
    <dbReference type="NCBI Taxonomy" id="1797689"/>
    <lineage>
        <taxon>Bacteria</taxon>
        <taxon>Candidatus Colwelliibacteriota</taxon>
    </lineage>
</organism>
<name>A0A1G1Z2B1_9BACT</name>
<dbReference type="Gene3D" id="3.30.300.20">
    <property type="match status" value="1"/>
</dbReference>
<comment type="subunit">
    <text evidence="2">Monomer. Binds 30S ribosomal subunits, but not 50S ribosomal subunits or 70S ribosomes.</text>
</comment>
<accession>A0A1G1Z2B1</accession>
<dbReference type="GO" id="GO:0030490">
    <property type="term" value="P:maturation of SSU-rRNA"/>
    <property type="evidence" value="ECO:0007669"/>
    <property type="project" value="UniProtKB-UniRule"/>
</dbReference>
<reference evidence="3 4" key="1">
    <citation type="journal article" date="2016" name="Nat. Commun.">
        <title>Thousands of microbial genomes shed light on interconnected biogeochemical processes in an aquifer system.</title>
        <authorList>
            <person name="Anantharaman K."/>
            <person name="Brown C.T."/>
            <person name="Hug L.A."/>
            <person name="Sharon I."/>
            <person name="Castelle C.J."/>
            <person name="Probst A.J."/>
            <person name="Thomas B.C."/>
            <person name="Singh A."/>
            <person name="Wilkins M.J."/>
            <person name="Karaoz U."/>
            <person name="Brodie E.L."/>
            <person name="Williams K.H."/>
            <person name="Hubbard S.S."/>
            <person name="Banfield J.F."/>
        </authorList>
    </citation>
    <scope>NUCLEOTIDE SEQUENCE [LARGE SCALE GENOMIC DNA]</scope>
</reference>
<dbReference type="InterPro" id="IPR015946">
    <property type="entry name" value="KH_dom-like_a/b"/>
</dbReference>
<dbReference type="Proteomes" id="UP000178515">
    <property type="component" value="Unassembled WGS sequence"/>
</dbReference>
<dbReference type="Pfam" id="PF02033">
    <property type="entry name" value="RBFA"/>
    <property type="match status" value="1"/>
</dbReference>
<keyword evidence="1 2" id="KW-0690">Ribosome biogenesis</keyword>
<dbReference type="SUPFAM" id="SSF89919">
    <property type="entry name" value="Ribosome-binding factor A, RbfA"/>
    <property type="match status" value="1"/>
</dbReference>
<evidence type="ECO:0000313" key="4">
    <source>
        <dbReference type="Proteomes" id="UP000178515"/>
    </source>
</evidence>
<dbReference type="AlphaFoldDB" id="A0A1G1Z2B1"/>
<evidence type="ECO:0000313" key="3">
    <source>
        <dbReference type="EMBL" id="OGY58775.1"/>
    </source>
</evidence>
<evidence type="ECO:0000256" key="2">
    <source>
        <dbReference type="HAMAP-Rule" id="MF_00003"/>
    </source>
</evidence>
<comment type="subcellular location">
    <subcellularLocation>
        <location evidence="2">Cytoplasm</location>
    </subcellularLocation>
</comment>
<dbReference type="EMBL" id="MHIX01000034">
    <property type="protein sequence ID" value="OGY58775.1"/>
    <property type="molecule type" value="Genomic_DNA"/>
</dbReference>
<protein>
    <recommendedName>
        <fullName evidence="2">Ribosome-binding factor A</fullName>
    </recommendedName>
</protein>
<comment type="function">
    <text evidence="2">One of several proteins that assist in the late maturation steps of the functional core of the 30S ribosomal subunit. Associates with free 30S ribosomal subunits (but not with 30S subunits that are part of 70S ribosomes or polysomes). Required for efficient processing of 16S rRNA. May interact with the 5'-terminal helix region of 16S rRNA.</text>
</comment>
<dbReference type="STRING" id="1797689.A3F24_01215"/>
<dbReference type="PROSITE" id="PS01319">
    <property type="entry name" value="RBFA"/>
    <property type="match status" value="1"/>
</dbReference>
<gene>
    <name evidence="2" type="primary">rbfA</name>
    <name evidence="3" type="ORF">A3F24_01215</name>
</gene>
<dbReference type="HAMAP" id="MF_00003">
    <property type="entry name" value="RbfA"/>
    <property type="match status" value="1"/>
</dbReference>
<comment type="caution">
    <text evidence="3">The sequence shown here is derived from an EMBL/GenBank/DDBJ whole genome shotgun (WGS) entry which is preliminary data.</text>
</comment>
<evidence type="ECO:0000256" key="1">
    <source>
        <dbReference type="ARBA" id="ARBA00022517"/>
    </source>
</evidence>
<dbReference type="InterPro" id="IPR000238">
    <property type="entry name" value="RbfA"/>
</dbReference>
<sequence>MEHRRERLDSLIQEELSKLIIRELDFRGALVTITGVEVSRKLETAEIKIGVVPQEKEKSVMRILERMRSQLQFLLLRKLNIKPMPQIHFGLDTGAAKAANIEKLLESQ</sequence>
<keyword evidence="2" id="KW-0963">Cytoplasm</keyword>
<dbReference type="GO" id="GO:0005737">
    <property type="term" value="C:cytoplasm"/>
    <property type="evidence" value="ECO:0007669"/>
    <property type="project" value="UniProtKB-SubCell"/>
</dbReference>
<dbReference type="InterPro" id="IPR020053">
    <property type="entry name" value="Ribosome-bd_factorA_CS"/>
</dbReference>
<dbReference type="InterPro" id="IPR023799">
    <property type="entry name" value="RbfA_dom_sf"/>
</dbReference>
<comment type="similarity">
    <text evidence="2">Belongs to the RbfA family.</text>
</comment>
<proteinExistence type="inferred from homology"/>